<organism evidence="1 2">
    <name type="scientific">Rhizopogon vesiculosus</name>
    <dbReference type="NCBI Taxonomy" id="180088"/>
    <lineage>
        <taxon>Eukaryota</taxon>
        <taxon>Fungi</taxon>
        <taxon>Dikarya</taxon>
        <taxon>Basidiomycota</taxon>
        <taxon>Agaricomycotina</taxon>
        <taxon>Agaricomycetes</taxon>
        <taxon>Agaricomycetidae</taxon>
        <taxon>Boletales</taxon>
        <taxon>Suillineae</taxon>
        <taxon>Rhizopogonaceae</taxon>
        <taxon>Rhizopogon</taxon>
    </lineage>
</organism>
<evidence type="ECO:0000313" key="1">
    <source>
        <dbReference type="EMBL" id="OJA13297.1"/>
    </source>
</evidence>
<gene>
    <name evidence="1" type="ORF">AZE42_07678</name>
</gene>
<proteinExistence type="predicted"/>
<comment type="caution">
    <text evidence="1">The sequence shown here is derived from an EMBL/GenBank/DDBJ whole genome shotgun (WGS) entry which is preliminary data.</text>
</comment>
<protein>
    <submittedName>
        <fullName evidence="1">Uncharacterized protein</fullName>
    </submittedName>
</protein>
<reference evidence="1 2" key="1">
    <citation type="submission" date="2016-03" db="EMBL/GenBank/DDBJ databases">
        <title>Comparative genomics of the ectomycorrhizal sister species Rhizopogon vinicolor and Rhizopogon vesiculosus (Basidiomycota: Boletales) reveals a divergence of the mating type B locus.</title>
        <authorList>
            <person name="Mujic A.B."/>
            <person name="Kuo A."/>
            <person name="Tritt A."/>
            <person name="Lipzen A."/>
            <person name="Chen C."/>
            <person name="Johnson J."/>
            <person name="Sharma A."/>
            <person name="Barry K."/>
            <person name="Grigoriev I.V."/>
            <person name="Spatafora J.W."/>
        </authorList>
    </citation>
    <scope>NUCLEOTIDE SEQUENCE [LARGE SCALE GENOMIC DNA]</scope>
    <source>
        <strain evidence="1 2">AM-OR11-056</strain>
    </source>
</reference>
<dbReference type="OrthoDB" id="2906736at2759"/>
<dbReference type="AlphaFoldDB" id="A0A1J8QI75"/>
<keyword evidence="2" id="KW-1185">Reference proteome</keyword>
<accession>A0A1J8QI75</accession>
<sequence length="178" mass="20000">METKNTSLTAEHSLLYLASHDLEHAKKYGIELPFAEDNTPQDATGFLRDSKGTITIEDRGGLSHVTVRLHTKLLGATRTFNGILAQRPGGDPIMPTPGREGTLYWRGRLPEGANDCWYQEYRQLYRQEDRQENWKGRIVLEFYTETRITAVVSSPDDHNTGSPGAGVWATVPVVPQFE</sequence>
<dbReference type="Proteomes" id="UP000183567">
    <property type="component" value="Unassembled WGS sequence"/>
</dbReference>
<name>A0A1J8QI75_9AGAM</name>
<dbReference type="EMBL" id="LVVM01004225">
    <property type="protein sequence ID" value="OJA13297.1"/>
    <property type="molecule type" value="Genomic_DNA"/>
</dbReference>
<evidence type="ECO:0000313" key="2">
    <source>
        <dbReference type="Proteomes" id="UP000183567"/>
    </source>
</evidence>